<comment type="subcellular location">
    <subcellularLocation>
        <location evidence="1">Endoplasmic reticulum membrane</location>
        <topology evidence="1">Multi-pass membrane protein</topology>
    </subcellularLocation>
</comment>
<dbReference type="EMBL" id="JADCKC010000003">
    <property type="protein sequence ID" value="MBE5038167.1"/>
    <property type="molecule type" value="Genomic_DNA"/>
</dbReference>
<keyword evidence="7" id="KW-0256">Endoplasmic reticulum</keyword>
<feature type="transmembrane region" description="Helical" evidence="10">
    <location>
        <begin position="218"/>
        <end position="243"/>
    </location>
</feature>
<keyword evidence="3" id="KW-0337">GPI-anchor biosynthesis</keyword>
<evidence type="ECO:0008006" key="13">
    <source>
        <dbReference type="Google" id="ProtNLM"/>
    </source>
</evidence>
<dbReference type="PANTHER" id="PTHR12468:SF2">
    <property type="entry name" value="GPI MANNOSYLTRANSFERASE 2"/>
    <property type="match status" value="1"/>
</dbReference>
<evidence type="ECO:0000256" key="5">
    <source>
        <dbReference type="ARBA" id="ARBA00022679"/>
    </source>
</evidence>
<feature type="transmembrane region" description="Helical" evidence="10">
    <location>
        <begin position="138"/>
        <end position="158"/>
    </location>
</feature>
<keyword evidence="12" id="KW-1185">Reference proteome</keyword>
<evidence type="ECO:0000313" key="11">
    <source>
        <dbReference type="EMBL" id="MBE5038167.1"/>
    </source>
</evidence>
<name>A0ABR9R4W9_9FIRM</name>
<keyword evidence="4" id="KW-0328">Glycosyltransferase</keyword>
<dbReference type="PANTHER" id="PTHR12468">
    <property type="entry name" value="GPI MANNOSYLTRANSFERASE 2"/>
    <property type="match status" value="1"/>
</dbReference>
<sequence>MSVSLLLAGGAAVGVLYALGQGVVRLFAGATVGNGPRDRSGTVPIKGQRLVFGGALLWCAVMLTALCIAAWLQHPELSPLDGVQVGLCGGLDARHYLDLARWGYGAGEDGFAEQYLMIVFFPLWGWLLRPFALLGADLWLVGTVLAMLLTAAGSVLLYRCVWRLTGGDQITAAVACAVQLALPGSFFFVLPQTEALFYCLNFAFLDAMQRRRPGQAGLFGLLAALCRANGILLAGYAVAWMILALRRREKLRASCMLPAAGPAAGILVYLLLNWKVYGNAFQFTVYQQEHWHHSFCLFPQAIVNMCRYVDIETPLGIYIGLWTVAVILLEVLLFALAAHRLCPDWLLLGLAGILMMNGQTWLISAQRYALGMPALPGAAVTVVRGKVGRAILLAVLGVLWCVYFAAFVSHAPIY</sequence>
<feature type="transmembrane region" description="Helical" evidence="10">
    <location>
        <begin position="390"/>
        <end position="408"/>
    </location>
</feature>
<reference evidence="11 12" key="1">
    <citation type="submission" date="2020-10" db="EMBL/GenBank/DDBJ databases">
        <title>ChiBAC.</title>
        <authorList>
            <person name="Zenner C."/>
            <person name="Hitch T.C.A."/>
            <person name="Clavel T."/>
        </authorList>
    </citation>
    <scope>NUCLEOTIDE SEQUENCE [LARGE SCALE GENOMIC DNA]</scope>
    <source>
        <strain evidence="11 12">DSM 109015</strain>
    </source>
</reference>
<evidence type="ECO:0000256" key="6">
    <source>
        <dbReference type="ARBA" id="ARBA00022692"/>
    </source>
</evidence>
<comment type="caution">
    <text evidence="11">The sequence shown here is derived from an EMBL/GenBank/DDBJ whole genome shotgun (WGS) entry which is preliminary data.</text>
</comment>
<feature type="transmembrane region" description="Helical" evidence="10">
    <location>
        <begin position="115"/>
        <end position="132"/>
    </location>
</feature>
<evidence type="ECO:0000256" key="8">
    <source>
        <dbReference type="ARBA" id="ARBA00022989"/>
    </source>
</evidence>
<dbReference type="Proteomes" id="UP000768567">
    <property type="component" value="Unassembled WGS sequence"/>
</dbReference>
<comment type="pathway">
    <text evidence="2">Glycolipid biosynthesis; glycosylphosphatidylinositol-anchor biosynthesis.</text>
</comment>
<feature type="transmembrane region" description="Helical" evidence="10">
    <location>
        <begin position="345"/>
        <end position="370"/>
    </location>
</feature>
<accession>A0ABR9R4W9</accession>
<feature type="transmembrane region" description="Helical" evidence="10">
    <location>
        <begin position="170"/>
        <end position="190"/>
    </location>
</feature>
<dbReference type="InterPro" id="IPR007315">
    <property type="entry name" value="PIG-V/Gpi18"/>
</dbReference>
<dbReference type="RefSeq" id="WP_193502144.1">
    <property type="nucleotide sequence ID" value="NZ_JADCKC010000003.1"/>
</dbReference>
<feature type="transmembrane region" description="Helical" evidence="10">
    <location>
        <begin position="255"/>
        <end position="272"/>
    </location>
</feature>
<keyword evidence="6 10" id="KW-0812">Transmembrane</keyword>
<feature type="transmembrane region" description="Helical" evidence="10">
    <location>
        <begin position="315"/>
        <end position="338"/>
    </location>
</feature>
<evidence type="ECO:0000256" key="10">
    <source>
        <dbReference type="SAM" id="Phobius"/>
    </source>
</evidence>
<evidence type="ECO:0000256" key="1">
    <source>
        <dbReference type="ARBA" id="ARBA00004477"/>
    </source>
</evidence>
<keyword evidence="5" id="KW-0808">Transferase</keyword>
<feature type="transmembrane region" description="Helical" evidence="10">
    <location>
        <begin position="50"/>
        <end position="72"/>
    </location>
</feature>
<evidence type="ECO:0000256" key="2">
    <source>
        <dbReference type="ARBA" id="ARBA00004687"/>
    </source>
</evidence>
<protein>
    <recommendedName>
        <fullName evidence="13">Glycosyltransferase RgtA/B/C/D-like domain-containing protein</fullName>
    </recommendedName>
</protein>
<evidence type="ECO:0000313" key="12">
    <source>
        <dbReference type="Proteomes" id="UP000768567"/>
    </source>
</evidence>
<keyword evidence="8 10" id="KW-1133">Transmembrane helix</keyword>
<evidence type="ECO:0000256" key="4">
    <source>
        <dbReference type="ARBA" id="ARBA00022676"/>
    </source>
</evidence>
<proteinExistence type="predicted"/>
<gene>
    <name evidence="11" type="ORF">INF35_10260</name>
</gene>
<evidence type="ECO:0000256" key="7">
    <source>
        <dbReference type="ARBA" id="ARBA00022824"/>
    </source>
</evidence>
<evidence type="ECO:0000256" key="3">
    <source>
        <dbReference type="ARBA" id="ARBA00022502"/>
    </source>
</evidence>
<evidence type="ECO:0000256" key="9">
    <source>
        <dbReference type="ARBA" id="ARBA00023136"/>
    </source>
</evidence>
<organism evidence="11 12">
    <name type="scientific">Gemmiger gallinarum</name>
    <dbReference type="NCBI Taxonomy" id="2779354"/>
    <lineage>
        <taxon>Bacteria</taxon>
        <taxon>Bacillati</taxon>
        <taxon>Bacillota</taxon>
        <taxon>Clostridia</taxon>
        <taxon>Eubacteriales</taxon>
        <taxon>Gemmiger</taxon>
    </lineage>
</organism>
<keyword evidence="9 10" id="KW-0472">Membrane</keyword>